<protein>
    <submittedName>
        <fullName evidence="3">Pao retrotransposon peptidase family protein</fullName>
    </submittedName>
</protein>
<gene>
    <name evidence="3" type="ORF">Bm1_39410</name>
</gene>
<dbReference type="Gene3D" id="2.40.70.10">
    <property type="entry name" value="Acid Proteases"/>
    <property type="match status" value="1"/>
</dbReference>
<name>A8Q0L1_BRUMA</name>
<feature type="region of interest" description="Disordered" evidence="1">
    <location>
        <begin position="99"/>
        <end position="122"/>
    </location>
</feature>
<reference evidence="3" key="1">
    <citation type="journal article" date="2007" name="Science">
        <title>Draft genome of the filarial nematode parasite Brugia malayi.</title>
        <authorList>
            <person name="Ghedin E."/>
            <person name="Wang S."/>
            <person name="Spiro D."/>
            <person name="Caler E."/>
            <person name="Zhao Q."/>
            <person name="Crabtree J."/>
            <person name="Allen J.E."/>
            <person name="Delcher A.L."/>
            <person name="Guiliano D.B."/>
            <person name="Miranda-Saavedra D."/>
            <person name="Angiuoli S.V."/>
            <person name="Creasy T."/>
            <person name="Amedeo P."/>
            <person name="Haas B."/>
            <person name="El-Sayed N.M."/>
            <person name="Wortman J.R."/>
            <person name="Feldblyum T."/>
            <person name="Tallon L."/>
            <person name="Schatz M."/>
            <person name="Shumway M."/>
            <person name="Koo H."/>
            <person name="Salzberg S.L."/>
            <person name="Schobel S."/>
            <person name="Pertea M."/>
            <person name="Pop M."/>
            <person name="White O."/>
            <person name="Barton G.J."/>
            <person name="Carlow C.K."/>
            <person name="Crawford M.J."/>
            <person name="Daub J."/>
            <person name="Dimmic M.W."/>
            <person name="Estes C.F."/>
            <person name="Foster J.M."/>
            <person name="Ganatra M."/>
            <person name="Gregory W.F."/>
            <person name="Johnson N.M."/>
            <person name="Jin J."/>
            <person name="Komuniecki R."/>
            <person name="Korf I."/>
            <person name="Kumar S."/>
            <person name="Laney S."/>
            <person name="Li B.W."/>
            <person name="Li W."/>
            <person name="Lindblom T.H."/>
            <person name="Lustigman S."/>
            <person name="Ma D."/>
            <person name="Maina C.V."/>
            <person name="Martin D.M."/>
            <person name="McCarter J.P."/>
            <person name="McReynolds L."/>
            <person name="Mitreva M."/>
            <person name="Nutman T.B."/>
            <person name="Parkinson J."/>
            <person name="Peregrin-Alvarez J.M."/>
            <person name="Poole C."/>
            <person name="Ren Q."/>
            <person name="Saunders L."/>
            <person name="Sluder A.E."/>
            <person name="Smith K."/>
            <person name="Stanke M."/>
            <person name="Unnasch T.R."/>
            <person name="Ware J."/>
            <person name="Wei A.D."/>
            <person name="Weil G."/>
            <person name="Williams D.J."/>
            <person name="Zhang Y."/>
            <person name="Williams S.A."/>
            <person name="Fraser-Liggett C."/>
            <person name="Slatko B."/>
            <person name="Blaxter M.L."/>
            <person name="Scott A.L."/>
        </authorList>
    </citation>
    <scope>NUCLEOTIDE SEQUENCE [LARGE SCALE GENOMIC DNA]</scope>
</reference>
<accession>A8Q0L1</accession>
<dbReference type="AlphaFoldDB" id="A8Q0L1"/>
<dbReference type="PANTHER" id="PTHR47331">
    <property type="entry name" value="PHD-TYPE DOMAIN-CONTAINING PROTEIN"/>
    <property type="match status" value="1"/>
</dbReference>
<sequence length="466" mass="53450">MERVLRQLEAIGENVEQPTIETIIESKLPNWILNQVYQQKEEDSQWSVTKLRQLLRKTINRNDQVMEWQYLDNVSRKNLIKRHPNASIPENSALIAVKQSKQTRGTASAERNQLNQENPNWSTNKKRRPCIFCNNNHWDSKCHIYSTVEQRIDRLKEINVCSNCFKSGHNELNCIKRASCFYCKKSHNSALCTTKTRDSGKIVAKNANISVNSTKKVEKKRVLLLCREINVFNPDKPEHQVQALVLFDVGADATFISQRLAHRLNLLETDEEEYKISSFGNRTPRVCRTTQTQIGVKTENSDQVTIQATIMDYLTNDLQVMEVVDKDEQDHKQWKFLIAEWATVVKDLPRFVTTSTDLIGIHVFTDASSVVYSAAVYLVSQDMKETKSSLIFAKSRIAPIKGMTIPRLELMAILIGTRAAQFVMTQLDIVNTRIILWSDSKCALHWIKNHSNLLPKICSKSSRGNT</sequence>
<feature type="domain" description="DUF1758" evidence="2">
    <location>
        <begin position="231"/>
        <end position="322"/>
    </location>
</feature>
<proteinExistence type="predicted"/>
<evidence type="ECO:0000256" key="1">
    <source>
        <dbReference type="SAM" id="MobiDB-lite"/>
    </source>
</evidence>
<evidence type="ECO:0000259" key="2">
    <source>
        <dbReference type="Pfam" id="PF05585"/>
    </source>
</evidence>
<dbReference type="EMBL" id="DS239411">
    <property type="protein sequence ID" value="EDP32144.1"/>
    <property type="molecule type" value="Genomic_DNA"/>
</dbReference>
<dbReference type="InterPro" id="IPR021109">
    <property type="entry name" value="Peptidase_aspartic_dom_sf"/>
</dbReference>
<dbReference type="Pfam" id="PF05380">
    <property type="entry name" value="Peptidase_A17"/>
    <property type="match status" value="1"/>
</dbReference>
<organism evidence="3">
    <name type="scientific">Brugia malayi</name>
    <name type="common">Filarial nematode worm</name>
    <dbReference type="NCBI Taxonomy" id="6279"/>
    <lineage>
        <taxon>Eukaryota</taxon>
        <taxon>Metazoa</taxon>
        <taxon>Ecdysozoa</taxon>
        <taxon>Nematoda</taxon>
        <taxon>Chromadorea</taxon>
        <taxon>Rhabditida</taxon>
        <taxon>Spirurina</taxon>
        <taxon>Spiruromorpha</taxon>
        <taxon>Filarioidea</taxon>
        <taxon>Onchocercidae</taxon>
        <taxon>Brugia</taxon>
    </lineage>
</organism>
<evidence type="ECO:0000313" key="3">
    <source>
        <dbReference type="EMBL" id="EDP32144.1"/>
    </source>
</evidence>
<dbReference type="Pfam" id="PF05585">
    <property type="entry name" value="DUF1758"/>
    <property type="match status" value="1"/>
</dbReference>
<dbReference type="InterPro" id="IPR008737">
    <property type="entry name" value="DUF1758"/>
</dbReference>
<dbReference type="InterPro" id="IPR008042">
    <property type="entry name" value="Retrotrans_Pao"/>
</dbReference>